<evidence type="ECO:0000313" key="2">
    <source>
        <dbReference type="EMBL" id="CAE8586111.1"/>
    </source>
</evidence>
<dbReference type="SUPFAM" id="SSF140736">
    <property type="entry name" value="Rv1873-like"/>
    <property type="match status" value="1"/>
</dbReference>
<dbReference type="Proteomes" id="UP000654075">
    <property type="component" value="Unassembled WGS sequence"/>
</dbReference>
<dbReference type="OMA" id="FIRNGER"/>
<dbReference type="InterPro" id="IPR014937">
    <property type="entry name" value="DUF1810"/>
</dbReference>
<dbReference type="OrthoDB" id="447037at2759"/>
<dbReference type="Pfam" id="PF08837">
    <property type="entry name" value="DUF1810"/>
    <property type="match status" value="1"/>
</dbReference>
<evidence type="ECO:0000256" key="1">
    <source>
        <dbReference type="SAM" id="MobiDB-lite"/>
    </source>
</evidence>
<protein>
    <submittedName>
        <fullName evidence="2">Uncharacterized protein</fullName>
    </submittedName>
</protein>
<feature type="region of interest" description="Disordered" evidence="1">
    <location>
        <begin position="1"/>
        <end position="23"/>
    </location>
</feature>
<comment type="caution">
    <text evidence="2">The sequence shown here is derived from an EMBL/GenBank/DDBJ whole genome shotgun (WGS) entry which is preliminary data.</text>
</comment>
<gene>
    <name evidence="2" type="ORF">PGLA1383_LOCUS5007</name>
</gene>
<evidence type="ECO:0000313" key="3">
    <source>
        <dbReference type="Proteomes" id="UP000654075"/>
    </source>
</evidence>
<proteinExistence type="predicted"/>
<keyword evidence="3" id="KW-1185">Reference proteome</keyword>
<dbReference type="Gene3D" id="1.25.40.380">
    <property type="entry name" value="Protein of unknown function DUF1810"/>
    <property type="match status" value="1"/>
</dbReference>
<accession>A0A813DIS4</accession>
<dbReference type="AlphaFoldDB" id="A0A813DIS4"/>
<dbReference type="InterPro" id="IPR036287">
    <property type="entry name" value="Rv1873-like_sf"/>
</dbReference>
<name>A0A813DIS4_POLGL</name>
<organism evidence="2 3">
    <name type="scientific">Polarella glacialis</name>
    <name type="common">Dinoflagellate</name>
    <dbReference type="NCBI Taxonomy" id="89957"/>
    <lineage>
        <taxon>Eukaryota</taxon>
        <taxon>Sar</taxon>
        <taxon>Alveolata</taxon>
        <taxon>Dinophyceae</taxon>
        <taxon>Suessiales</taxon>
        <taxon>Suessiaceae</taxon>
        <taxon>Polarella</taxon>
    </lineage>
</organism>
<reference evidence="2" key="1">
    <citation type="submission" date="2021-02" db="EMBL/GenBank/DDBJ databases">
        <authorList>
            <person name="Dougan E. K."/>
            <person name="Rhodes N."/>
            <person name="Thang M."/>
            <person name="Chan C."/>
        </authorList>
    </citation>
    <scope>NUCLEOTIDE SEQUENCE</scope>
</reference>
<dbReference type="EMBL" id="CAJNNV010001914">
    <property type="protein sequence ID" value="CAE8586111.1"/>
    <property type="molecule type" value="Genomic_DNA"/>
</dbReference>
<sequence>MALHHDESGVVGRHNVDSSPVGDESDVFDLRRRFCATQKKDFDRALREINAGRKCSCWGWYIFVTRPYVVNGEERGSDTNQDFALRDLHPNTLGGDDAARAYLRFGADGVDLRANYILIMTAVAEQLEQGVDPITLVGFIDDPKLRSSLRLFERVTRDGLDVEVNTVCCRALSALKEPRE</sequence>